<evidence type="ECO:0000256" key="1">
    <source>
        <dbReference type="SAM" id="SignalP"/>
    </source>
</evidence>
<accession>A0AB39Q6Q6</accession>
<dbReference type="EMBL" id="CP163439">
    <property type="protein sequence ID" value="XDQ38955.1"/>
    <property type="molecule type" value="Genomic_DNA"/>
</dbReference>
<name>A0AB39Q6Q6_9ACTN</name>
<organism evidence="2">
    <name type="scientific">Streptomyces sp. R28</name>
    <dbReference type="NCBI Taxonomy" id="3238628"/>
    <lineage>
        <taxon>Bacteria</taxon>
        <taxon>Bacillati</taxon>
        <taxon>Actinomycetota</taxon>
        <taxon>Actinomycetes</taxon>
        <taxon>Kitasatosporales</taxon>
        <taxon>Streptomycetaceae</taxon>
        <taxon>Streptomyces</taxon>
    </lineage>
</organism>
<protein>
    <recommendedName>
        <fullName evidence="3">Lipoprotein</fullName>
    </recommendedName>
</protein>
<dbReference type="RefSeq" id="WP_369173691.1">
    <property type="nucleotide sequence ID" value="NZ_CP163439.1"/>
</dbReference>
<dbReference type="AlphaFoldDB" id="A0AB39Q6Q6"/>
<keyword evidence="1" id="KW-0732">Signal</keyword>
<feature type="chain" id="PRO_5044347647" description="Lipoprotein" evidence="1">
    <location>
        <begin position="28"/>
        <end position="154"/>
    </location>
</feature>
<evidence type="ECO:0000313" key="2">
    <source>
        <dbReference type="EMBL" id="XDQ38955.1"/>
    </source>
</evidence>
<reference evidence="2" key="1">
    <citation type="submission" date="2024-07" db="EMBL/GenBank/DDBJ databases">
        <authorList>
            <person name="Yu S.T."/>
        </authorList>
    </citation>
    <scope>NUCLEOTIDE SEQUENCE</scope>
    <source>
        <strain evidence="2">R28</strain>
    </source>
</reference>
<proteinExistence type="predicted"/>
<gene>
    <name evidence="2" type="ORF">AB5J49_39450</name>
</gene>
<sequence>MQPHRPTRASIATAGSLVLLLLATACGGDEDKGTAAKSSPTNVSATAVGVVAPAKVEVIADLTGCKVKIRTDADELREGVCHTEKGDYLITTFPQEKHKLTWLDAASVYGGKYLVGTRWVVSAKPKLLEELRPRLGGTVQQLRGTGPAPAPSAS</sequence>
<feature type="signal peptide" evidence="1">
    <location>
        <begin position="1"/>
        <end position="27"/>
    </location>
</feature>
<dbReference type="PROSITE" id="PS51257">
    <property type="entry name" value="PROKAR_LIPOPROTEIN"/>
    <property type="match status" value="1"/>
</dbReference>
<evidence type="ECO:0008006" key="3">
    <source>
        <dbReference type="Google" id="ProtNLM"/>
    </source>
</evidence>